<keyword evidence="2" id="KW-1185">Reference proteome</keyword>
<gene>
    <name evidence="1" type="ORF">HPB52_021864</name>
</gene>
<dbReference type="Proteomes" id="UP000821837">
    <property type="component" value="Chromosome 8"/>
</dbReference>
<name>A0A9D4PIP7_RHISA</name>
<organism evidence="1 2">
    <name type="scientific">Rhipicephalus sanguineus</name>
    <name type="common">Brown dog tick</name>
    <name type="synonym">Ixodes sanguineus</name>
    <dbReference type="NCBI Taxonomy" id="34632"/>
    <lineage>
        <taxon>Eukaryota</taxon>
        <taxon>Metazoa</taxon>
        <taxon>Ecdysozoa</taxon>
        <taxon>Arthropoda</taxon>
        <taxon>Chelicerata</taxon>
        <taxon>Arachnida</taxon>
        <taxon>Acari</taxon>
        <taxon>Parasitiformes</taxon>
        <taxon>Ixodida</taxon>
        <taxon>Ixodoidea</taxon>
        <taxon>Ixodidae</taxon>
        <taxon>Rhipicephalinae</taxon>
        <taxon>Rhipicephalus</taxon>
        <taxon>Rhipicephalus</taxon>
    </lineage>
</organism>
<dbReference type="VEuPathDB" id="VectorBase:RSAN_026990"/>
<dbReference type="AlphaFoldDB" id="A0A9D4PIP7"/>
<protein>
    <recommendedName>
        <fullName evidence="3">Tick transposon</fullName>
    </recommendedName>
</protein>
<evidence type="ECO:0000313" key="2">
    <source>
        <dbReference type="Proteomes" id="UP000821837"/>
    </source>
</evidence>
<proteinExistence type="predicted"/>
<comment type="caution">
    <text evidence="1">The sequence shown here is derived from an EMBL/GenBank/DDBJ whole genome shotgun (WGS) entry which is preliminary data.</text>
</comment>
<sequence length="251" mass="28869">MDAKDEWPRRQEAYSKVAFEARLRRLGDSRWARRIFRYLSLTGIRTQWSNRVHRLRGKFEFFAETDSGTPEGLTPHSVRTRVREVENAQWRSGVLRKSTLRMYGEHKTSARTEKFHDNSVGSALLFEARAGASVFRLAGALRTLTYLHRFDEAPEVQAAICRCCAETSETAEHINNGLCPSLSTPSRGHHHRRSDLHQQRKTTMPLPTKLRCTMEPPLSVVLRFGFRPISGVAEFFRPHNLRKGKKLVNAK</sequence>
<reference evidence="1" key="1">
    <citation type="journal article" date="2020" name="Cell">
        <title>Large-Scale Comparative Analyses of Tick Genomes Elucidate Their Genetic Diversity and Vector Capacities.</title>
        <authorList>
            <consortium name="Tick Genome and Microbiome Consortium (TIGMIC)"/>
            <person name="Jia N."/>
            <person name="Wang J."/>
            <person name="Shi W."/>
            <person name="Du L."/>
            <person name="Sun Y."/>
            <person name="Zhan W."/>
            <person name="Jiang J.F."/>
            <person name="Wang Q."/>
            <person name="Zhang B."/>
            <person name="Ji P."/>
            <person name="Bell-Sakyi L."/>
            <person name="Cui X.M."/>
            <person name="Yuan T.T."/>
            <person name="Jiang B.G."/>
            <person name="Yang W.F."/>
            <person name="Lam T.T."/>
            <person name="Chang Q.C."/>
            <person name="Ding S.J."/>
            <person name="Wang X.J."/>
            <person name="Zhu J.G."/>
            <person name="Ruan X.D."/>
            <person name="Zhao L."/>
            <person name="Wei J.T."/>
            <person name="Ye R.Z."/>
            <person name="Que T.C."/>
            <person name="Du C.H."/>
            <person name="Zhou Y.H."/>
            <person name="Cheng J.X."/>
            <person name="Dai P.F."/>
            <person name="Guo W.B."/>
            <person name="Han X.H."/>
            <person name="Huang E.J."/>
            <person name="Li L.F."/>
            <person name="Wei W."/>
            <person name="Gao Y.C."/>
            <person name="Liu J.Z."/>
            <person name="Shao H.Z."/>
            <person name="Wang X."/>
            <person name="Wang C.C."/>
            <person name="Yang T.C."/>
            <person name="Huo Q.B."/>
            <person name="Li W."/>
            <person name="Chen H.Y."/>
            <person name="Chen S.E."/>
            <person name="Zhou L.G."/>
            <person name="Ni X.B."/>
            <person name="Tian J.H."/>
            <person name="Sheng Y."/>
            <person name="Liu T."/>
            <person name="Pan Y.S."/>
            <person name="Xia L.Y."/>
            <person name="Li J."/>
            <person name="Zhao F."/>
            <person name="Cao W.C."/>
        </authorList>
    </citation>
    <scope>NUCLEOTIDE SEQUENCE</scope>
    <source>
        <strain evidence="1">Rsan-2018</strain>
    </source>
</reference>
<evidence type="ECO:0008006" key="3">
    <source>
        <dbReference type="Google" id="ProtNLM"/>
    </source>
</evidence>
<dbReference type="EMBL" id="JABSTV010001254">
    <property type="protein sequence ID" value="KAH7940115.1"/>
    <property type="molecule type" value="Genomic_DNA"/>
</dbReference>
<reference evidence="1" key="2">
    <citation type="submission" date="2021-09" db="EMBL/GenBank/DDBJ databases">
        <authorList>
            <person name="Jia N."/>
            <person name="Wang J."/>
            <person name="Shi W."/>
            <person name="Du L."/>
            <person name="Sun Y."/>
            <person name="Zhan W."/>
            <person name="Jiang J."/>
            <person name="Wang Q."/>
            <person name="Zhang B."/>
            <person name="Ji P."/>
            <person name="Sakyi L.B."/>
            <person name="Cui X."/>
            <person name="Yuan T."/>
            <person name="Jiang B."/>
            <person name="Yang W."/>
            <person name="Lam T.T.-Y."/>
            <person name="Chang Q."/>
            <person name="Ding S."/>
            <person name="Wang X."/>
            <person name="Zhu J."/>
            <person name="Ruan X."/>
            <person name="Zhao L."/>
            <person name="Wei J."/>
            <person name="Que T."/>
            <person name="Du C."/>
            <person name="Cheng J."/>
            <person name="Dai P."/>
            <person name="Han X."/>
            <person name="Huang E."/>
            <person name="Gao Y."/>
            <person name="Liu J."/>
            <person name="Shao H."/>
            <person name="Ye R."/>
            <person name="Li L."/>
            <person name="Wei W."/>
            <person name="Wang X."/>
            <person name="Wang C."/>
            <person name="Huo Q."/>
            <person name="Li W."/>
            <person name="Guo W."/>
            <person name="Chen H."/>
            <person name="Chen S."/>
            <person name="Zhou L."/>
            <person name="Zhou L."/>
            <person name="Ni X."/>
            <person name="Tian J."/>
            <person name="Zhou Y."/>
            <person name="Sheng Y."/>
            <person name="Liu T."/>
            <person name="Pan Y."/>
            <person name="Xia L."/>
            <person name="Li J."/>
            <person name="Zhao F."/>
            <person name="Cao W."/>
        </authorList>
    </citation>
    <scope>NUCLEOTIDE SEQUENCE</scope>
    <source>
        <strain evidence="1">Rsan-2018</strain>
        <tissue evidence="1">Larvae</tissue>
    </source>
</reference>
<evidence type="ECO:0000313" key="1">
    <source>
        <dbReference type="EMBL" id="KAH7940115.1"/>
    </source>
</evidence>
<accession>A0A9D4PIP7</accession>